<evidence type="ECO:0000313" key="3">
    <source>
        <dbReference type="Proteomes" id="UP000234384"/>
    </source>
</evidence>
<dbReference type="PROSITE" id="PS51733">
    <property type="entry name" value="BPL_LPL_CATALYTIC"/>
    <property type="match status" value="1"/>
</dbReference>
<dbReference type="PANTHER" id="PTHR43679:SF2">
    <property type="entry name" value="OCTANOYL-[GCVH]:PROTEIN N-OCTANOYLTRANSFERASE"/>
    <property type="match status" value="1"/>
</dbReference>
<dbReference type="Pfam" id="PF21948">
    <property type="entry name" value="LplA-B_cat"/>
    <property type="match status" value="1"/>
</dbReference>
<dbReference type="PANTHER" id="PTHR43679">
    <property type="entry name" value="OCTANOYLTRANSFERASE LIPM-RELATED"/>
    <property type="match status" value="1"/>
</dbReference>
<accession>A0A2I1K4N6</accession>
<dbReference type="AlphaFoldDB" id="A0A2I1K4N6"/>
<dbReference type="GO" id="GO:0140096">
    <property type="term" value="F:catalytic activity, acting on a protein"/>
    <property type="evidence" value="ECO:0007669"/>
    <property type="project" value="UniProtKB-ARBA"/>
</dbReference>
<dbReference type="OrthoDB" id="2080934at2"/>
<dbReference type="Gene3D" id="3.30.930.10">
    <property type="entry name" value="Bira Bifunctional Protein, Domain 2"/>
    <property type="match status" value="1"/>
</dbReference>
<gene>
    <name evidence="2" type="ORF">CYJ57_00075</name>
</gene>
<evidence type="ECO:0000313" key="2">
    <source>
        <dbReference type="EMBL" id="PKY90606.1"/>
    </source>
</evidence>
<dbReference type="InterPro" id="IPR050664">
    <property type="entry name" value="Octanoyltrans_LipM/LipL"/>
</dbReference>
<dbReference type="InterPro" id="IPR045864">
    <property type="entry name" value="aa-tRNA-synth_II/BPL/LPL"/>
</dbReference>
<feature type="domain" description="BPL/LPL catalytic" evidence="1">
    <location>
        <begin position="58"/>
        <end position="261"/>
    </location>
</feature>
<dbReference type="GO" id="GO:0016740">
    <property type="term" value="F:transferase activity"/>
    <property type="evidence" value="ECO:0007669"/>
    <property type="project" value="UniProtKB-ARBA"/>
</dbReference>
<evidence type="ECO:0000259" key="1">
    <source>
        <dbReference type="PROSITE" id="PS51733"/>
    </source>
</evidence>
<organism evidence="2 3">
    <name type="scientific">Falseniella ignava</name>
    <dbReference type="NCBI Taxonomy" id="137730"/>
    <lineage>
        <taxon>Bacteria</taxon>
        <taxon>Bacillati</taxon>
        <taxon>Bacillota</taxon>
        <taxon>Bacilli</taxon>
        <taxon>Lactobacillales</taxon>
        <taxon>Aerococcaceae</taxon>
        <taxon>Falseniella</taxon>
    </lineage>
</organism>
<dbReference type="EMBL" id="PKHE01000001">
    <property type="protein sequence ID" value="PKY90606.1"/>
    <property type="molecule type" value="Genomic_DNA"/>
</dbReference>
<sequence>MKFKIGVFMTQLNDFLATFQWQTLNEANNPDDQDVNSALAYQDALVRYIVQQNQTQHDKPYGVLHFYSTKIDSIYLGAKDTRVERFNQGIAYLKDNDYRIAVRPHGGLCVISDPGICNISFVVDSDYFALSIDEGYQLMVDLIETLLNPYHLQVESYEIVDSYCPGSYDIVVNGLKLGGIAQRRFKSGVAIAAYLSIEGNQEERGRLVQTFYRISEADPTYPLVNPASMTTLSQLLDQPITVEQFEQMIMTYFESHTEIQPLSYQDSTLDSIYQEMLLKQHQRSSKYQL</sequence>
<dbReference type="SUPFAM" id="SSF55681">
    <property type="entry name" value="Class II aaRS and biotin synthetases"/>
    <property type="match status" value="1"/>
</dbReference>
<comment type="caution">
    <text evidence="2">The sequence shown here is derived from an EMBL/GenBank/DDBJ whole genome shotgun (WGS) entry which is preliminary data.</text>
</comment>
<dbReference type="Proteomes" id="UP000234384">
    <property type="component" value="Unassembled WGS sequence"/>
</dbReference>
<dbReference type="InterPro" id="IPR004143">
    <property type="entry name" value="BPL_LPL_catalytic"/>
</dbReference>
<reference evidence="2 3" key="1">
    <citation type="submission" date="2017-12" db="EMBL/GenBank/DDBJ databases">
        <title>Phylogenetic diversity of female urinary microbiome.</title>
        <authorList>
            <person name="Thomas-White K."/>
            <person name="Wolfe A.J."/>
        </authorList>
    </citation>
    <scope>NUCLEOTIDE SEQUENCE [LARGE SCALE GENOMIC DNA]</scope>
    <source>
        <strain evidence="2 3">UMB0898</strain>
    </source>
</reference>
<protein>
    <recommendedName>
        <fullName evidence="1">BPL/LPL catalytic domain-containing protein</fullName>
    </recommendedName>
</protein>
<name>A0A2I1K4N6_9LACT</name>
<proteinExistence type="predicted"/>
<dbReference type="GO" id="GO:0009249">
    <property type="term" value="P:protein lipoylation"/>
    <property type="evidence" value="ECO:0007669"/>
    <property type="project" value="UniProtKB-ARBA"/>
</dbReference>